<keyword evidence="3" id="KW-1185">Reference proteome</keyword>
<dbReference type="EMBL" id="JAOAMV010000005">
    <property type="protein sequence ID" value="MCT2559364.1"/>
    <property type="molecule type" value="Genomic_DNA"/>
</dbReference>
<feature type="signal peptide" evidence="1">
    <location>
        <begin position="1"/>
        <end position="39"/>
    </location>
</feature>
<gene>
    <name evidence="2" type="ORF">N0B51_10275</name>
</gene>
<sequence>MDPFDGRRLIVRNSKTRGLMRGAMTALLVAGLAATPAHAQKRRKSADLDAGMAGPVQGVGIESRDLLSMADQMVRDILAQPVIAARATAPRVIVDSRYFTNESSQRINANLITDRLRTSLNRASDGRLVFLARQNAAMIEEERALKREGVTDSGTAGMTQAQFGGDFRLTGNIASQDARSSRTGTIQRFTQITFELVDLESGAIVWSNGYDISRAATDDVVYR</sequence>
<name>A0A9X2W2G8_9SPHN</name>
<organism evidence="2 3">
    <name type="scientific">Tsuneonella litorea</name>
    <dbReference type="NCBI Taxonomy" id="2976475"/>
    <lineage>
        <taxon>Bacteria</taxon>
        <taxon>Pseudomonadati</taxon>
        <taxon>Pseudomonadota</taxon>
        <taxon>Alphaproteobacteria</taxon>
        <taxon>Sphingomonadales</taxon>
        <taxon>Erythrobacteraceae</taxon>
        <taxon>Tsuneonella</taxon>
    </lineage>
</organism>
<feature type="chain" id="PRO_5040901486" evidence="1">
    <location>
        <begin position="40"/>
        <end position="223"/>
    </location>
</feature>
<evidence type="ECO:0000313" key="3">
    <source>
        <dbReference type="Proteomes" id="UP001142648"/>
    </source>
</evidence>
<dbReference type="Proteomes" id="UP001142648">
    <property type="component" value="Unassembled WGS sequence"/>
</dbReference>
<reference evidence="2" key="1">
    <citation type="submission" date="2022-09" db="EMBL/GenBank/DDBJ databases">
        <title>The genome sequence of Tsuneonella sp. YG55.</title>
        <authorList>
            <person name="Liu Y."/>
        </authorList>
    </citation>
    <scope>NUCLEOTIDE SEQUENCE</scope>
    <source>
        <strain evidence="2">YG55</strain>
    </source>
</reference>
<accession>A0A9X2W2G8</accession>
<keyword evidence="1" id="KW-0732">Signal</keyword>
<proteinExistence type="predicted"/>
<dbReference type="AlphaFoldDB" id="A0A9X2W2G8"/>
<dbReference type="InterPro" id="IPR014094">
    <property type="entry name" value="LpoB"/>
</dbReference>
<dbReference type="Pfam" id="PF13036">
    <property type="entry name" value="LpoB"/>
    <property type="match status" value="1"/>
</dbReference>
<dbReference type="RefSeq" id="WP_259962252.1">
    <property type="nucleotide sequence ID" value="NZ_JAOAMV010000005.1"/>
</dbReference>
<dbReference type="Gene3D" id="3.40.50.10610">
    <property type="entry name" value="ABC-type transport auxiliary lipoprotein component"/>
    <property type="match status" value="1"/>
</dbReference>
<evidence type="ECO:0000256" key="1">
    <source>
        <dbReference type="SAM" id="SignalP"/>
    </source>
</evidence>
<evidence type="ECO:0000313" key="2">
    <source>
        <dbReference type="EMBL" id="MCT2559364.1"/>
    </source>
</evidence>
<comment type="caution">
    <text evidence="2">The sequence shown here is derived from an EMBL/GenBank/DDBJ whole genome shotgun (WGS) entry which is preliminary data.</text>
</comment>
<protein>
    <submittedName>
        <fullName evidence="2">Penicillin-binding protein activator LpoB</fullName>
    </submittedName>
</protein>